<sequence length="612" mass="60812">MNTRNAAPPCARPRGSSRSARGRVARGAGLRGLGLDGLDLHGPALRGAGLRGLRAGAAAIRVLAATFALAAAAAAPAGALAAEPSAAGLDLLVEDAPWTLDPDAVRAAVERELAGPVTAVSAASAGRPTLVLRGEPDGQVTLTFHAQDGRHIGRTIDLPQDPGRAAEAIALLAGNLVRDEAAELAAALSKRAPAAPTAPATAPAAPPASPAAAPASPAAAPPASPAADRPAPRPPRARPAPACALAGASSVLVGGDVVPLVGTSGVVGTNVVRRYSLNLLGGYTAGVDGVELSAGVNIESSFLCGAQISVVGNLVAGPVRGAQVTGGVNLSTSLHGAQIGLVNLAVGPVGGAQTGLANLAVGPVDGAQTGLANVATGPVAGAQSGLANLAVGPVDGAQIGLVNVATGELSGAQIGLANVVTGESTGMQAGLVNVARGKVKGAQIGLVNYAGDSPFSLGLLNFIRDGRLHLDVWGLESGIVMAGLKHGSDHFHNIYGVGMRLAGDRPLTVFTLGLGGRISIAERVYADVDVLGYSLHEISRLNPSAMMSQARALLGFRLSPDLALFGGPSYNIAYAESVEDARLSPYGSLDLQLDDTVATRGWPGVVLGVQVF</sequence>
<dbReference type="OrthoDB" id="5486412at2"/>
<proteinExistence type="predicted"/>
<dbReference type="NCBIfam" id="NF047436">
    <property type="entry name" value="LA_2272_repeat"/>
    <property type="match status" value="2"/>
</dbReference>
<evidence type="ECO:0000313" key="3">
    <source>
        <dbReference type="Proteomes" id="UP000295781"/>
    </source>
</evidence>
<feature type="compositionally biased region" description="Low complexity" evidence="1">
    <location>
        <begin position="1"/>
        <end position="19"/>
    </location>
</feature>
<accession>A0A4P2Q3X2</accession>
<evidence type="ECO:0000313" key="2">
    <source>
        <dbReference type="EMBL" id="AUX23716.1"/>
    </source>
</evidence>
<gene>
    <name evidence="2" type="ORF">SOCEGT47_042460</name>
</gene>
<protein>
    <submittedName>
        <fullName evidence="2">Uncharacterized protein</fullName>
    </submittedName>
</protein>
<name>A0A4P2Q3X2_SORCE</name>
<dbReference type="InterPro" id="IPR058093">
    <property type="entry name" value="LA_2272-like"/>
</dbReference>
<dbReference type="RefSeq" id="WP_129349085.1">
    <property type="nucleotide sequence ID" value="NZ_CP012670.1"/>
</dbReference>
<feature type="region of interest" description="Disordered" evidence="1">
    <location>
        <begin position="196"/>
        <end position="241"/>
    </location>
</feature>
<feature type="region of interest" description="Disordered" evidence="1">
    <location>
        <begin position="1"/>
        <end position="23"/>
    </location>
</feature>
<evidence type="ECO:0000256" key="1">
    <source>
        <dbReference type="SAM" id="MobiDB-lite"/>
    </source>
</evidence>
<dbReference type="AlphaFoldDB" id="A0A4P2Q3X2"/>
<dbReference type="Proteomes" id="UP000295781">
    <property type="component" value="Chromosome"/>
</dbReference>
<reference evidence="2 3" key="1">
    <citation type="submission" date="2015-09" db="EMBL/GenBank/DDBJ databases">
        <title>Sorangium comparison.</title>
        <authorList>
            <person name="Zaburannyi N."/>
            <person name="Bunk B."/>
            <person name="Overmann J."/>
            <person name="Mueller R."/>
        </authorList>
    </citation>
    <scope>NUCLEOTIDE SEQUENCE [LARGE SCALE GENOMIC DNA]</scope>
    <source>
        <strain evidence="2 3">So ceGT47</strain>
    </source>
</reference>
<dbReference type="EMBL" id="CP012670">
    <property type="protein sequence ID" value="AUX23716.1"/>
    <property type="molecule type" value="Genomic_DNA"/>
</dbReference>
<organism evidence="2 3">
    <name type="scientific">Sorangium cellulosum</name>
    <name type="common">Polyangium cellulosum</name>
    <dbReference type="NCBI Taxonomy" id="56"/>
    <lineage>
        <taxon>Bacteria</taxon>
        <taxon>Pseudomonadati</taxon>
        <taxon>Myxococcota</taxon>
        <taxon>Polyangia</taxon>
        <taxon>Polyangiales</taxon>
        <taxon>Polyangiaceae</taxon>
        <taxon>Sorangium</taxon>
    </lineage>
</organism>